<keyword evidence="4" id="KW-1185">Reference proteome</keyword>
<evidence type="ECO:0000313" key="5">
    <source>
        <dbReference type="RefSeq" id="XP_019089412.1"/>
    </source>
</evidence>
<sequence>MGCEILKSVKYLFANIRTSNQEGEEIGVRLLEWYSDIYSGLGQESRSEVFKKLLNSDEFKTSSKQVETITLSEMKQEDLEAFVEFIYSDGSMLSEKVKRHARALYLAADKYKILQLRDLCRSELISSLDMANSLDFLELAQTPFDKVLNDAALNYIKTNDLMIPSVDKFESFIDSYQNLAVEILEASITRRRCYNCGFINDHNLTGKSCSNCGFDRPSRS</sequence>
<dbReference type="CDD" id="cd18186">
    <property type="entry name" value="BTB_POZ_ZBTB_KLHL-like"/>
    <property type="match status" value="1"/>
</dbReference>
<protein>
    <submittedName>
        <fullName evidence="5">BTB/POZ domain-containing protein At2g05330</fullName>
    </submittedName>
</protein>
<accession>A0ABM1QRM4</accession>
<dbReference type="Gene3D" id="1.25.40.420">
    <property type="match status" value="1"/>
</dbReference>
<dbReference type="Gene3D" id="3.30.710.10">
    <property type="entry name" value="Potassium Channel Kv1.1, Chain A"/>
    <property type="match status" value="1"/>
</dbReference>
<gene>
    <name evidence="5" type="primary">LOC104709600</name>
</gene>
<reference evidence="4" key="1">
    <citation type="journal article" date="2014" name="Nat. Commun.">
        <title>The emerging biofuel crop Camelina sativa retains a highly undifferentiated hexaploid genome structure.</title>
        <authorList>
            <person name="Kagale S."/>
            <person name="Koh C."/>
            <person name="Nixon J."/>
            <person name="Bollina V."/>
            <person name="Clarke W.E."/>
            <person name="Tuteja R."/>
            <person name="Spillane C."/>
            <person name="Robinson S.J."/>
            <person name="Links M.G."/>
            <person name="Clarke C."/>
            <person name="Higgins E.E."/>
            <person name="Huebert T."/>
            <person name="Sharpe A.G."/>
            <person name="Parkin I.A."/>
        </authorList>
    </citation>
    <scope>NUCLEOTIDE SEQUENCE [LARGE SCALE GENOMIC DNA]</scope>
    <source>
        <strain evidence="4">cv. DH55</strain>
    </source>
</reference>
<evidence type="ECO:0000256" key="2">
    <source>
        <dbReference type="ARBA" id="ARBA00004906"/>
    </source>
</evidence>
<dbReference type="PANTHER" id="PTHR47274">
    <property type="entry name" value="BTB/POZ DOMAIN CONTAINING PROTEIN, EXPRESSED-RELATED"/>
    <property type="match status" value="1"/>
</dbReference>
<name>A0ABM1QRM4_CAMSA</name>
<feature type="domain" description="BTB" evidence="3">
    <location>
        <begin position="47"/>
        <end position="95"/>
    </location>
</feature>
<reference evidence="5" key="2">
    <citation type="submission" date="2025-08" db="UniProtKB">
        <authorList>
            <consortium name="RefSeq"/>
        </authorList>
    </citation>
    <scope>IDENTIFICATION</scope>
    <source>
        <tissue evidence="5">Leaf</tissue>
    </source>
</reference>
<evidence type="ECO:0000259" key="3">
    <source>
        <dbReference type="PROSITE" id="PS50097"/>
    </source>
</evidence>
<comment type="pathway">
    <text evidence="2">Protein modification; protein ubiquitination.</text>
</comment>
<dbReference type="InterPro" id="IPR000210">
    <property type="entry name" value="BTB/POZ_dom"/>
</dbReference>
<dbReference type="GeneID" id="104709600"/>
<dbReference type="SMART" id="SM00225">
    <property type="entry name" value="BTB"/>
    <property type="match status" value="1"/>
</dbReference>
<dbReference type="PROSITE" id="PS50097">
    <property type="entry name" value="BTB"/>
    <property type="match status" value="1"/>
</dbReference>
<organism evidence="4 5">
    <name type="scientific">Camelina sativa</name>
    <name type="common">False flax</name>
    <name type="synonym">Myagrum sativum</name>
    <dbReference type="NCBI Taxonomy" id="90675"/>
    <lineage>
        <taxon>Eukaryota</taxon>
        <taxon>Viridiplantae</taxon>
        <taxon>Streptophyta</taxon>
        <taxon>Embryophyta</taxon>
        <taxon>Tracheophyta</taxon>
        <taxon>Spermatophyta</taxon>
        <taxon>Magnoliopsida</taxon>
        <taxon>eudicotyledons</taxon>
        <taxon>Gunneridae</taxon>
        <taxon>Pentapetalae</taxon>
        <taxon>rosids</taxon>
        <taxon>malvids</taxon>
        <taxon>Brassicales</taxon>
        <taxon>Brassicaceae</taxon>
        <taxon>Camelineae</taxon>
        <taxon>Camelina</taxon>
    </lineage>
</organism>
<dbReference type="Pfam" id="PF00651">
    <property type="entry name" value="BTB"/>
    <property type="match status" value="1"/>
</dbReference>
<comment type="function">
    <text evidence="1">May act as a substrate-specific adapter of an E3 ubiquitin-protein ligase complex (CUL3-RBX1-BTB) which mediates the ubiquitination and subsequent proteasomal degradation of target proteins.</text>
</comment>
<dbReference type="PANTHER" id="PTHR47274:SF15">
    <property type="entry name" value="GENOME ASSEMBLY, CHROMOSOME: A05"/>
    <property type="match status" value="1"/>
</dbReference>
<evidence type="ECO:0000313" key="4">
    <source>
        <dbReference type="Proteomes" id="UP000694864"/>
    </source>
</evidence>
<proteinExistence type="predicted"/>
<dbReference type="RefSeq" id="XP_019089412.1">
    <property type="nucleotide sequence ID" value="XM_019233867.1"/>
</dbReference>
<dbReference type="Proteomes" id="UP000694864">
    <property type="component" value="Chromosome 1"/>
</dbReference>
<dbReference type="InterPro" id="IPR011333">
    <property type="entry name" value="SKP1/BTB/POZ_sf"/>
</dbReference>
<dbReference type="SUPFAM" id="SSF54695">
    <property type="entry name" value="POZ domain"/>
    <property type="match status" value="1"/>
</dbReference>
<dbReference type="InterPro" id="IPR044784">
    <property type="entry name" value="At1g01640-like"/>
</dbReference>
<evidence type="ECO:0000256" key="1">
    <source>
        <dbReference type="ARBA" id="ARBA00002668"/>
    </source>
</evidence>